<dbReference type="AlphaFoldDB" id="A0AAV4U0Z5"/>
<reference evidence="2 3" key="1">
    <citation type="submission" date="2021-06" db="EMBL/GenBank/DDBJ databases">
        <title>Caerostris extrusa draft genome.</title>
        <authorList>
            <person name="Kono N."/>
            <person name="Arakawa K."/>
        </authorList>
    </citation>
    <scope>NUCLEOTIDE SEQUENCE [LARGE SCALE GENOMIC DNA]</scope>
</reference>
<dbReference type="Proteomes" id="UP001054945">
    <property type="component" value="Unassembled WGS sequence"/>
</dbReference>
<keyword evidence="3" id="KW-1185">Reference proteome</keyword>
<name>A0AAV4U0Z5_CAEEX</name>
<protein>
    <submittedName>
        <fullName evidence="2">Uncharacterized protein</fullName>
    </submittedName>
</protein>
<proteinExistence type="predicted"/>
<comment type="caution">
    <text evidence="2">The sequence shown here is derived from an EMBL/GenBank/DDBJ whole genome shotgun (WGS) entry which is preliminary data.</text>
</comment>
<sequence length="36" mass="4174">MSLFSVSHTNGHDHSQPPGMRPPMTKSCHLYFWDML</sequence>
<feature type="non-terminal residue" evidence="2">
    <location>
        <position position="36"/>
    </location>
</feature>
<evidence type="ECO:0000313" key="2">
    <source>
        <dbReference type="EMBL" id="GIY51407.1"/>
    </source>
</evidence>
<gene>
    <name evidence="2" type="ORF">CEXT_208291</name>
</gene>
<evidence type="ECO:0000256" key="1">
    <source>
        <dbReference type="SAM" id="MobiDB-lite"/>
    </source>
</evidence>
<dbReference type="EMBL" id="BPLR01012102">
    <property type="protein sequence ID" value="GIY51407.1"/>
    <property type="molecule type" value="Genomic_DNA"/>
</dbReference>
<organism evidence="2 3">
    <name type="scientific">Caerostris extrusa</name>
    <name type="common">Bark spider</name>
    <name type="synonym">Caerostris bankana</name>
    <dbReference type="NCBI Taxonomy" id="172846"/>
    <lineage>
        <taxon>Eukaryota</taxon>
        <taxon>Metazoa</taxon>
        <taxon>Ecdysozoa</taxon>
        <taxon>Arthropoda</taxon>
        <taxon>Chelicerata</taxon>
        <taxon>Arachnida</taxon>
        <taxon>Araneae</taxon>
        <taxon>Araneomorphae</taxon>
        <taxon>Entelegynae</taxon>
        <taxon>Araneoidea</taxon>
        <taxon>Araneidae</taxon>
        <taxon>Caerostris</taxon>
    </lineage>
</organism>
<accession>A0AAV4U0Z5</accession>
<feature type="region of interest" description="Disordered" evidence="1">
    <location>
        <begin position="1"/>
        <end position="24"/>
    </location>
</feature>
<evidence type="ECO:0000313" key="3">
    <source>
        <dbReference type="Proteomes" id="UP001054945"/>
    </source>
</evidence>